<comment type="caution">
    <text evidence="9">The sequence shown here is derived from an EMBL/GenBank/DDBJ whole genome shotgun (WGS) entry which is preliminary data.</text>
</comment>
<keyword evidence="6" id="KW-0472">Membrane</keyword>
<evidence type="ECO:0000256" key="6">
    <source>
        <dbReference type="SAM" id="Phobius"/>
    </source>
</evidence>
<feature type="signal peptide" evidence="7">
    <location>
        <begin position="1"/>
        <end position="28"/>
    </location>
</feature>
<feature type="transmembrane region" description="Helical" evidence="6">
    <location>
        <begin position="476"/>
        <end position="494"/>
    </location>
</feature>
<feature type="compositionally biased region" description="Polar residues" evidence="5">
    <location>
        <begin position="31"/>
        <end position="46"/>
    </location>
</feature>
<evidence type="ECO:0000256" key="7">
    <source>
        <dbReference type="SAM" id="SignalP"/>
    </source>
</evidence>
<evidence type="ECO:0000259" key="8">
    <source>
        <dbReference type="PROSITE" id="PS50847"/>
    </source>
</evidence>
<keyword evidence="6" id="KW-0812">Transmembrane</keyword>
<gene>
    <name evidence="9" type="ORF">APY09_05295</name>
</gene>
<evidence type="ECO:0000256" key="2">
    <source>
        <dbReference type="ARBA" id="ARBA00022525"/>
    </source>
</evidence>
<evidence type="ECO:0000256" key="4">
    <source>
        <dbReference type="ARBA" id="ARBA00023088"/>
    </source>
</evidence>
<feature type="region of interest" description="Disordered" evidence="5">
    <location>
        <begin position="27"/>
        <end position="47"/>
    </location>
</feature>
<feature type="compositionally biased region" description="Pro residues" evidence="5">
    <location>
        <begin position="441"/>
        <end position="460"/>
    </location>
</feature>
<name>A0A0V8RS71_9ACTO</name>
<dbReference type="EMBL" id="LLVT01000002">
    <property type="protein sequence ID" value="KSW10891.1"/>
    <property type="molecule type" value="Genomic_DNA"/>
</dbReference>
<keyword evidence="4" id="KW-0572">Peptidoglycan-anchor</keyword>
<evidence type="ECO:0000256" key="1">
    <source>
        <dbReference type="ARBA" id="ARBA00022512"/>
    </source>
</evidence>
<dbReference type="Proteomes" id="UP000054686">
    <property type="component" value="Unassembled WGS sequence"/>
</dbReference>
<feature type="chain" id="PRO_5006895165" description="Gram-positive cocci surface proteins LPxTG domain-containing protein" evidence="7">
    <location>
        <begin position="29"/>
        <end position="499"/>
    </location>
</feature>
<evidence type="ECO:0000256" key="5">
    <source>
        <dbReference type="SAM" id="MobiDB-lite"/>
    </source>
</evidence>
<evidence type="ECO:0000313" key="10">
    <source>
        <dbReference type="Proteomes" id="UP000054686"/>
    </source>
</evidence>
<evidence type="ECO:0000313" key="9">
    <source>
        <dbReference type="EMBL" id="KSW10891.1"/>
    </source>
</evidence>
<keyword evidence="3 7" id="KW-0732">Signal</keyword>
<organism evidence="9 10">
    <name type="scientific">Schaalia odontolytica</name>
    <dbReference type="NCBI Taxonomy" id="1660"/>
    <lineage>
        <taxon>Bacteria</taxon>
        <taxon>Bacillati</taxon>
        <taxon>Actinomycetota</taxon>
        <taxon>Actinomycetes</taxon>
        <taxon>Actinomycetales</taxon>
        <taxon>Actinomycetaceae</taxon>
        <taxon>Schaalia</taxon>
    </lineage>
</organism>
<keyword evidence="1" id="KW-0134">Cell wall</keyword>
<dbReference type="InterPro" id="IPR019931">
    <property type="entry name" value="LPXTG_anchor"/>
</dbReference>
<dbReference type="RefSeq" id="WP_060566518.1">
    <property type="nucleotide sequence ID" value="NZ_CP040006.1"/>
</dbReference>
<sequence>MKLTHRLTIATALSATLATALIAGPAMASPSDENQPTGPGTANGDKSTACRADWTAAAILDTDILAHHPELVNPADITRNADGSVNTIATGSNNGYTSKISTNFNTETYKAPGMFEANHWIAGSMQNWRFPVATKNKLAAGTTITVDLPDDMADTTFIGKLETRAGLNAFMQSWGPREAEYTWNDGDFTAILTDAAKNIWTITLNKGLDANTGTVFQFTGTFPEGAESSTASANLVGAQFPADGQVCGDLPTPETPELTKCQATTVDRTVWSPYSRDINERSKYAGSWGSEEPKWGEANADGWFVATGTDPKVGDSRTLRLYGATHKDLTNATLTIKAVQGLKFDASTINTISNPGAGALQGNGFTNTVEGLGEIKVSEDGKTITVTIKHMPANSGFSFNINGILTGETLKDSPVLAPIVLHNWLTGTDSECTVPTEEPTMPAPSDSPTPEPTTPTPAPSATPSGNLARTGADTPMLAGAAIMAGLAGLGALALRRRQH</sequence>
<accession>A0A0V8RS71</accession>
<dbReference type="PROSITE" id="PS50847">
    <property type="entry name" value="GRAM_POS_ANCHORING"/>
    <property type="match status" value="1"/>
</dbReference>
<dbReference type="OrthoDB" id="3258456at2"/>
<keyword evidence="6" id="KW-1133">Transmembrane helix</keyword>
<reference evidence="9 10" key="1">
    <citation type="submission" date="2015-10" db="EMBL/GenBank/DDBJ databases">
        <title>Draft Genome of Actinomyces odontolyticus subsp. actinosynbacter strain XH001.</title>
        <authorList>
            <person name="Mclean J.S."/>
            <person name="He X."/>
        </authorList>
    </citation>
    <scope>NUCLEOTIDE SEQUENCE [LARGE SCALE GENOMIC DNA]</scope>
    <source>
        <strain evidence="9 10">XH001</strain>
    </source>
</reference>
<protein>
    <recommendedName>
        <fullName evidence="8">Gram-positive cocci surface proteins LPxTG domain-containing protein</fullName>
    </recommendedName>
</protein>
<proteinExistence type="predicted"/>
<keyword evidence="2" id="KW-0964">Secreted</keyword>
<evidence type="ECO:0000256" key="3">
    <source>
        <dbReference type="ARBA" id="ARBA00022729"/>
    </source>
</evidence>
<dbReference type="AlphaFoldDB" id="A0A0V8RS71"/>
<feature type="region of interest" description="Disordered" evidence="5">
    <location>
        <begin position="430"/>
        <end position="472"/>
    </location>
</feature>
<feature type="domain" description="Gram-positive cocci surface proteins LPxTG" evidence="8">
    <location>
        <begin position="467"/>
        <end position="499"/>
    </location>
</feature>